<proteinExistence type="predicted"/>
<comment type="caution">
    <text evidence="1">The sequence shown here is derived from an EMBL/GenBank/DDBJ whole genome shotgun (WGS) entry which is preliminary data.</text>
</comment>
<evidence type="ECO:0000313" key="2">
    <source>
        <dbReference type="Proteomes" id="UP000294919"/>
    </source>
</evidence>
<dbReference type="OrthoDB" id="89089at2"/>
<dbReference type="RefSeq" id="WP_132243674.1">
    <property type="nucleotide sequence ID" value="NZ_SLWV01000005.1"/>
</dbReference>
<name>A0A4R2LFI1_9FIRM</name>
<organism evidence="1 2">
    <name type="scientific">Marinisporobacter balticus</name>
    <dbReference type="NCBI Taxonomy" id="2018667"/>
    <lineage>
        <taxon>Bacteria</taxon>
        <taxon>Bacillati</taxon>
        <taxon>Bacillota</taxon>
        <taxon>Clostridia</taxon>
        <taxon>Peptostreptococcales</taxon>
        <taxon>Thermotaleaceae</taxon>
        <taxon>Marinisporobacter</taxon>
    </lineage>
</organism>
<sequence>MFPQVAQLQIKTNKDQDLPKMGKSFLFDFEKGEFVIKDGRLVETIGKDALKIWIEKVLRTEKYRYKVYERKDKNEYGVIIEDLIIGNNFPKTFVEAELRREITQALTKHPMIRSISQWEIKRKLPDITISFKVNLIDGERLTQEVMW</sequence>
<dbReference type="EMBL" id="SLWV01000005">
    <property type="protein sequence ID" value="TCO78015.1"/>
    <property type="molecule type" value="Genomic_DNA"/>
</dbReference>
<keyword evidence="2" id="KW-1185">Reference proteome</keyword>
<reference evidence="1 2" key="1">
    <citation type="submission" date="2019-03" db="EMBL/GenBank/DDBJ databases">
        <title>Genomic Encyclopedia of Type Strains, Phase IV (KMG-IV): sequencing the most valuable type-strain genomes for metagenomic binning, comparative biology and taxonomic classification.</title>
        <authorList>
            <person name="Goeker M."/>
        </authorList>
    </citation>
    <scope>NUCLEOTIDE SEQUENCE [LARGE SCALE GENOMIC DNA]</scope>
    <source>
        <strain evidence="1 2">DSM 102940</strain>
    </source>
</reference>
<gene>
    <name evidence="1" type="ORF">EV214_105114</name>
</gene>
<dbReference type="Pfam" id="PF10934">
    <property type="entry name" value="Sheath_initiator"/>
    <property type="match status" value="1"/>
</dbReference>
<dbReference type="AlphaFoldDB" id="A0A4R2LFI1"/>
<evidence type="ECO:0000313" key="1">
    <source>
        <dbReference type="EMBL" id="TCO78015.1"/>
    </source>
</evidence>
<protein>
    <submittedName>
        <fullName evidence="1">Uncharacterized protein DUF2634</fullName>
    </submittedName>
</protein>
<dbReference type="InterPro" id="IPR020288">
    <property type="entry name" value="Sheath_initiator"/>
</dbReference>
<dbReference type="Proteomes" id="UP000294919">
    <property type="component" value="Unassembled WGS sequence"/>
</dbReference>
<accession>A0A4R2LFI1</accession>